<dbReference type="EMBL" id="CP053538">
    <property type="protein sequence ID" value="QJX48830.1"/>
    <property type="molecule type" value="Genomic_DNA"/>
</dbReference>
<feature type="region of interest" description="Disordered" evidence="1">
    <location>
        <begin position="66"/>
        <end position="124"/>
    </location>
</feature>
<dbReference type="RefSeq" id="WP_171592913.1">
    <property type="nucleotide sequence ID" value="NZ_CP053538.1"/>
</dbReference>
<dbReference type="KEGG" id="hts:HMJ29_18710"/>
<dbReference type="GO" id="GO:0003677">
    <property type="term" value="F:DNA binding"/>
    <property type="evidence" value="ECO:0007669"/>
    <property type="project" value="InterPro"/>
</dbReference>
<reference evidence="3 4" key="1">
    <citation type="submission" date="2020-05" db="EMBL/GenBank/DDBJ databases">
        <title>Complete genome sequence of Hymenobacter sp. TS19 in Coasted Sand Dune.</title>
        <authorList>
            <person name="Lee J.-H."/>
            <person name="Jung J.-H."/>
            <person name="Jeong S."/>
            <person name="Zhao L."/>
            <person name="Kim M.-K."/>
            <person name="Seo H.-S."/>
            <person name="Lim S."/>
        </authorList>
    </citation>
    <scope>NUCLEOTIDE SEQUENCE [LARGE SCALE GENOMIC DNA]</scope>
    <source>
        <strain evidence="3 4">TS19</strain>
    </source>
</reference>
<dbReference type="Proteomes" id="UP000501623">
    <property type="component" value="Chromosome"/>
</dbReference>
<feature type="domain" description="HTH cro/C1-type" evidence="2">
    <location>
        <begin position="5"/>
        <end position="60"/>
    </location>
</feature>
<gene>
    <name evidence="3" type="ORF">HMJ29_18710</name>
</gene>
<evidence type="ECO:0000259" key="2">
    <source>
        <dbReference type="PROSITE" id="PS50943"/>
    </source>
</evidence>
<keyword evidence="4" id="KW-1185">Reference proteome</keyword>
<evidence type="ECO:0000313" key="4">
    <source>
        <dbReference type="Proteomes" id="UP000501623"/>
    </source>
</evidence>
<dbReference type="CDD" id="cd00093">
    <property type="entry name" value="HTH_XRE"/>
    <property type="match status" value="1"/>
</dbReference>
<organism evidence="3 4">
    <name type="scientific">Hymenobacter taeanensis</name>
    <dbReference type="NCBI Taxonomy" id="2735321"/>
    <lineage>
        <taxon>Bacteria</taxon>
        <taxon>Pseudomonadati</taxon>
        <taxon>Bacteroidota</taxon>
        <taxon>Cytophagia</taxon>
        <taxon>Cytophagales</taxon>
        <taxon>Hymenobacteraceae</taxon>
        <taxon>Hymenobacter</taxon>
    </lineage>
</organism>
<dbReference type="InterPro" id="IPR001387">
    <property type="entry name" value="Cro/C1-type_HTH"/>
</dbReference>
<dbReference type="PROSITE" id="PS50943">
    <property type="entry name" value="HTH_CROC1"/>
    <property type="match status" value="1"/>
</dbReference>
<dbReference type="Pfam" id="PF01381">
    <property type="entry name" value="HTH_3"/>
    <property type="match status" value="1"/>
</dbReference>
<evidence type="ECO:0000313" key="3">
    <source>
        <dbReference type="EMBL" id="QJX48830.1"/>
    </source>
</evidence>
<feature type="compositionally biased region" description="Polar residues" evidence="1">
    <location>
        <begin position="72"/>
        <end position="92"/>
    </location>
</feature>
<name>A0A6M6BLM4_9BACT</name>
<dbReference type="InterPro" id="IPR010982">
    <property type="entry name" value="Lambda_DNA-bd_dom_sf"/>
</dbReference>
<dbReference type="SMART" id="SM00530">
    <property type="entry name" value="HTH_XRE"/>
    <property type="match status" value="1"/>
</dbReference>
<accession>A0A6M6BLM4</accession>
<dbReference type="Gene3D" id="1.10.260.40">
    <property type="entry name" value="lambda repressor-like DNA-binding domains"/>
    <property type="match status" value="1"/>
</dbReference>
<sequence length="202" mass="21164">MLERIREILSKYQLTPTQFADAIGTARPIVSHILSGRNKPSLEVVQKIISAYPELSLPWLLSGTGPMETDAPSVQPQAGTPGTLSKANSRPTTARVAEKQPAASQEVQTPVAAPIPVAAPPSIKEPVSLNHEPLGGPATPVAHDVSATVTTPVKPPNPAVTSPVSPPIVAAAFSEPGKAIRRIVIFYSDGTFTDYQPEAGTI</sequence>
<proteinExistence type="predicted"/>
<evidence type="ECO:0000256" key="1">
    <source>
        <dbReference type="SAM" id="MobiDB-lite"/>
    </source>
</evidence>
<dbReference type="SUPFAM" id="SSF47413">
    <property type="entry name" value="lambda repressor-like DNA-binding domains"/>
    <property type="match status" value="1"/>
</dbReference>
<protein>
    <submittedName>
        <fullName evidence="3">Helix-turn-helix transcriptional regulator</fullName>
    </submittedName>
</protein>
<dbReference type="AlphaFoldDB" id="A0A6M6BLM4"/>